<dbReference type="InterPro" id="IPR000858">
    <property type="entry name" value="S_locus_glycoprot_dom"/>
</dbReference>
<dbReference type="Gene3D" id="2.90.10.10">
    <property type="entry name" value="Bulb-type lectin domain"/>
    <property type="match status" value="1"/>
</dbReference>
<keyword evidence="6" id="KW-1185">Reference proteome</keyword>
<dbReference type="PROSITE" id="PS50927">
    <property type="entry name" value="BULB_LECTIN"/>
    <property type="match status" value="1"/>
</dbReference>
<gene>
    <name evidence="5" type="ORF">SLEP1_g39625</name>
</gene>
<evidence type="ECO:0000313" key="5">
    <source>
        <dbReference type="EMBL" id="GKV30853.1"/>
    </source>
</evidence>
<dbReference type="GO" id="GO:0048544">
    <property type="term" value="P:recognition of pollen"/>
    <property type="evidence" value="ECO:0007669"/>
    <property type="project" value="InterPro"/>
</dbReference>
<dbReference type="Pfam" id="PF00954">
    <property type="entry name" value="S_locus_glycop"/>
    <property type="match status" value="1"/>
</dbReference>
<evidence type="ECO:0000259" key="4">
    <source>
        <dbReference type="PROSITE" id="PS50927"/>
    </source>
</evidence>
<dbReference type="CDD" id="cd00054">
    <property type="entry name" value="EGF_CA"/>
    <property type="match status" value="1"/>
</dbReference>
<dbReference type="AlphaFoldDB" id="A0AAV5L0T9"/>
<dbReference type="InterPro" id="IPR001480">
    <property type="entry name" value="Bulb-type_lectin_dom"/>
</dbReference>
<dbReference type="PANTHER" id="PTHR32444">
    <property type="entry name" value="BULB-TYPE LECTIN DOMAIN-CONTAINING PROTEIN"/>
    <property type="match status" value="1"/>
</dbReference>
<evidence type="ECO:0000256" key="3">
    <source>
        <dbReference type="ARBA" id="ARBA00023180"/>
    </source>
</evidence>
<feature type="domain" description="Bulb-type lectin" evidence="4">
    <location>
        <begin position="36"/>
        <end position="162"/>
    </location>
</feature>
<keyword evidence="1" id="KW-0732">Signal</keyword>
<comment type="caution">
    <text evidence="5">The sequence shown here is derived from an EMBL/GenBank/DDBJ whole genome shotgun (WGS) entry which is preliminary data.</text>
</comment>
<dbReference type="Proteomes" id="UP001054252">
    <property type="component" value="Unassembled WGS sequence"/>
</dbReference>
<evidence type="ECO:0000313" key="6">
    <source>
        <dbReference type="Proteomes" id="UP001054252"/>
    </source>
</evidence>
<dbReference type="SMART" id="SM00108">
    <property type="entry name" value="B_lectin"/>
    <property type="match status" value="1"/>
</dbReference>
<dbReference type="Pfam" id="PF01453">
    <property type="entry name" value="B_lectin"/>
    <property type="match status" value="1"/>
</dbReference>
<reference evidence="5 6" key="1">
    <citation type="journal article" date="2021" name="Commun. Biol.">
        <title>The genome of Shorea leprosula (Dipterocarpaceae) highlights the ecological relevance of drought in aseasonal tropical rainforests.</title>
        <authorList>
            <person name="Ng K.K.S."/>
            <person name="Kobayashi M.J."/>
            <person name="Fawcett J.A."/>
            <person name="Hatakeyama M."/>
            <person name="Paape T."/>
            <person name="Ng C.H."/>
            <person name="Ang C.C."/>
            <person name="Tnah L.H."/>
            <person name="Lee C.T."/>
            <person name="Nishiyama T."/>
            <person name="Sese J."/>
            <person name="O'Brien M.J."/>
            <person name="Copetti D."/>
            <person name="Mohd Noor M.I."/>
            <person name="Ong R.C."/>
            <person name="Putra M."/>
            <person name="Sireger I.Z."/>
            <person name="Indrioko S."/>
            <person name="Kosugi Y."/>
            <person name="Izuno A."/>
            <person name="Isagi Y."/>
            <person name="Lee S.L."/>
            <person name="Shimizu K.K."/>
        </authorList>
    </citation>
    <scope>NUCLEOTIDE SEQUENCE [LARGE SCALE GENOMIC DNA]</scope>
    <source>
        <strain evidence="5">214</strain>
    </source>
</reference>
<keyword evidence="3" id="KW-0325">Glycoprotein</keyword>
<accession>A0AAV5L0T9</accession>
<protein>
    <recommendedName>
        <fullName evidence="4">Bulb-type lectin domain-containing protein</fullName>
    </recommendedName>
</protein>
<organism evidence="5 6">
    <name type="scientific">Rubroshorea leprosula</name>
    <dbReference type="NCBI Taxonomy" id="152421"/>
    <lineage>
        <taxon>Eukaryota</taxon>
        <taxon>Viridiplantae</taxon>
        <taxon>Streptophyta</taxon>
        <taxon>Embryophyta</taxon>
        <taxon>Tracheophyta</taxon>
        <taxon>Spermatophyta</taxon>
        <taxon>Magnoliopsida</taxon>
        <taxon>eudicotyledons</taxon>
        <taxon>Gunneridae</taxon>
        <taxon>Pentapetalae</taxon>
        <taxon>rosids</taxon>
        <taxon>malvids</taxon>
        <taxon>Malvales</taxon>
        <taxon>Dipterocarpaceae</taxon>
        <taxon>Rubroshorea</taxon>
    </lineage>
</organism>
<dbReference type="SUPFAM" id="SSF51110">
    <property type="entry name" value="alpha-D-mannose-specific plant lectins"/>
    <property type="match status" value="1"/>
</dbReference>
<dbReference type="EMBL" id="BPVZ01000089">
    <property type="protein sequence ID" value="GKV30853.1"/>
    <property type="molecule type" value="Genomic_DNA"/>
</dbReference>
<evidence type="ECO:0000256" key="1">
    <source>
        <dbReference type="ARBA" id="ARBA00022729"/>
    </source>
</evidence>
<sequence>MRGSAISRNSFCCFCALNYALFFIFCLLFFPFSTAIDTITPNQSVTDGETLVSGQKAFVLGFFSPDEGSPNKRYLGIWFYGIQPWTVVWVANRDKPVLDNHGVFVMRNNGELQVMDGKGIILWSSNITAKSTRVLPANATLMDNGNLVLQRGKDILWESFLEESNTFLLGMTMEDKILRSWKSDSDPAPGDFAFGVNKGWNQFRIYKGSSDLYWESGWSQNSMNFNEMPNYLLSIMFKVQNLTLKTARLVMNSSGQIEFQIWDKDLSWWYSRWKGPVDDCSGYQVCGDYGVCNNIRNEQKCKCLEGFVPNLKEQWESGNFSGGCRRKAPELCMR</sequence>
<evidence type="ECO:0000256" key="2">
    <source>
        <dbReference type="ARBA" id="ARBA00023157"/>
    </source>
</evidence>
<dbReference type="FunFam" id="2.90.10.10:FF:000005">
    <property type="entry name" value="G-type lectin S-receptor-like serine/threonine-protein kinase"/>
    <property type="match status" value="1"/>
</dbReference>
<dbReference type="PANTHER" id="PTHR32444:SF235">
    <property type="entry name" value="OS01G0783900 PROTEIN"/>
    <property type="match status" value="1"/>
</dbReference>
<dbReference type="InterPro" id="IPR036426">
    <property type="entry name" value="Bulb-type_lectin_dom_sf"/>
</dbReference>
<proteinExistence type="predicted"/>
<keyword evidence="2" id="KW-1015">Disulfide bond</keyword>
<dbReference type="CDD" id="cd00028">
    <property type="entry name" value="B_lectin"/>
    <property type="match status" value="1"/>
</dbReference>
<name>A0AAV5L0T9_9ROSI</name>